<accession>A0A8S5PGT7</accession>
<dbReference type="EMBL" id="BK015412">
    <property type="protein sequence ID" value="DAE05585.1"/>
    <property type="molecule type" value="Genomic_DNA"/>
</dbReference>
<name>A0A8S5PGT7_9CAUD</name>
<sequence length="49" mass="5174">MFRLSLPVFSDAMSVVPLPANGSRTSSHSLLELRIARSTSSTGFCVGCS</sequence>
<protein>
    <submittedName>
        <fullName evidence="1">Uncharacterized protein</fullName>
    </submittedName>
</protein>
<organism evidence="1">
    <name type="scientific">Podoviridae sp. ctuQh21</name>
    <dbReference type="NCBI Taxonomy" id="2825284"/>
    <lineage>
        <taxon>Viruses</taxon>
        <taxon>Duplodnaviria</taxon>
        <taxon>Heunggongvirae</taxon>
        <taxon>Uroviricota</taxon>
        <taxon>Caudoviricetes</taxon>
    </lineage>
</organism>
<proteinExistence type="predicted"/>
<reference evidence="1" key="1">
    <citation type="journal article" date="2021" name="Proc. Natl. Acad. Sci. U.S.A.">
        <title>A Catalog of Tens of Thousands of Viruses from Human Metagenomes Reveals Hidden Associations with Chronic Diseases.</title>
        <authorList>
            <person name="Tisza M.J."/>
            <person name="Buck C.B."/>
        </authorList>
    </citation>
    <scope>NUCLEOTIDE SEQUENCE</scope>
    <source>
        <strain evidence="1">CtuQh21</strain>
    </source>
</reference>
<evidence type="ECO:0000313" key="1">
    <source>
        <dbReference type="EMBL" id="DAE05585.1"/>
    </source>
</evidence>